<accession>A0ABS9HCH1</accession>
<dbReference type="RefSeq" id="WP_236401749.1">
    <property type="nucleotide sequence ID" value="NZ_JAKJHZ010000006.1"/>
</dbReference>
<protein>
    <submittedName>
        <fullName evidence="1">Uncharacterized protein</fullName>
    </submittedName>
</protein>
<proteinExistence type="predicted"/>
<dbReference type="EMBL" id="JAKJHZ010000006">
    <property type="protein sequence ID" value="MCF6377997.1"/>
    <property type="molecule type" value="Genomic_DNA"/>
</dbReference>
<comment type="caution">
    <text evidence="1">The sequence shown here is derived from an EMBL/GenBank/DDBJ whole genome shotgun (WGS) entry which is preliminary data.</text>
</comment>
<evidence type="ECO:0000313" key="1">
    <source>
        <dbReference type="EMBL" id="MCF6377997.1"/>
    </source>
</evidence>
<organism evidence="1 2">
    <name type="scientific">Nocardioides potassii</name>
    <dbReference type="NCBI Taxonomy" id="2911371"/>
    <lineage>
        <taxon>Bacteria</taxon>
        <taxon>Bacillati</taxon>
        <taxon>Actinomycetota</taxon>
        <taxon>Actinomycetes</taxon>
        <taxon>Propionibacteriales</taxon>
        <taxon>Nocardioidaceae</taxon>
        <taxon>Nocardioides</taxon>
    </lineage>
</organism>
<reference evidence="1 2" key="1">
    <citation type="submission" date="2022-01" db="EMBL/GenBank/DDBJ databases">
        <title>Nocardioides sp. nov., an actinomycete isolated from mining soil.</title>
        <authorList>
            <person name="Liu L."/>
        </authorList>
    </citation>
    <scope>NUCLEOTIDE SEQUENCE [LARGE SCALE GENOMIC DNA]</scope>
    <source>
        <strain evidence="1 2">KLBMP 9356</strain>
    </source>
</reference>
<keyword evidence="2" id="KW-1185">Reference proteome</keyword>
<name>A0ABS9HCH1_9ACTN</name>
<gene>
    <name evidence="1" type="ORF">L2K70_10305</name>
</gene>
<dbReference type="Proteomes" id="UP001201161">
    <property type="component" value="Unassembled WGS sequence"/>
</dbReference>
<sequence>MTSLWIAAIGIFGTLAGSVVTQVLQARAADRRGHLEERRRVSDLRREALALFADALMSYRKAQLHNWHEAKSRGVDPDETDAAAELRDLRAKAWSAFYRVQLLWQDNSVVGGARKLVDAVTDLKLLDDKEAVGESADQVREDLSLVMDQGRDALDSDNG</sequence>
<evidence type="ECO:0000313" key="2">
    <source>
        <dbReference type="Proteomes" id="UP001201161"/>
    </source>
</evidence>